<proteinExistence type="predicted"/>
<accession>A0ABX0TP97</accession>
<organism evidence="3 4">
    <name type="scientific">Sphingomonas vulcanisoli</name>
    <dbReference type="NCBI Taxonomy" id="1658060"/>
    <lineage>
        <taxon>Bacteria</taxon>
        <taxon>Pseudomonadati</taxon>
        <taxon>Pseudomonadota</taxon>
        <taxon>Alphaproteobacteria</taxon>
        <taxon>Sphingomonadales</taxon>
        <taxon>Sphingomonadaceae</taxon>
        <taxon>Sphingomonas</taxon>
    </lineage>
</organism>
<dbReference type="PROSITE" id="PS50110">
    <property type="entry name" value="RESPONSE_REGULATORY"/>
    <property type="match status" value="1"/>
</dbReference>
<feature type="modified residue" description="4-aspartylphosphate" evidence="1">
    <location>
        <position position="39"/>
    </location>
</feature>
<evidence type="ECO:0000313" key="4">
    <source>
        <dbReference type="Proteomes" id="UP000727456"/>
    </source>
</evidence>
<reference evidence="3 4" key="1">
    <citation type="submission" date="2020-03" db="EMBL/GenBank/DDBJ databases">
        <title>Genomic Encyclopedia of Type Strains, Phase III (KMG-III): the genomes of soil and plant-associated and newly described type strains.</title>
        <authorList>
            <person name="Whitman W."/>
        </authorList>
    </citation>
    <scope>NUCLEOTIDE SEQUENCE [LARGE SCALE GENOMIC DNA]</scope>
    <source>
        <strain evidence="3 4">CECT 8804</strain>
    </source>
</reference>
<dbReference type="GO" id="GO:0003677">
    <property type="term" value="F:DNA binding"/>
    <property type="evidence" value="ECO:0007669"/>
    <property type="project" value="UniProtKB-KW"/>
</dbReference>
<keyword evidence="4" id="KW-1185">Reference proteome</keyword>
<dbReference type="SUPFAM" id="SSF52172">
    <property type="entry name" value="CheY-like"/>
    <property type="match status" value="1"/>
</dbReference>
<evidence type="ECO:0000256" key="1">
    <source>
        <dbReference type="PROSITE-ProRule" id="PRU00169"/>
    </source>
</evidence>
<dbReference type="InterPro" id="IPR001789">
    <property type="entry name" value="Sig_transdc_resp-reg_receiver"/>
</dbReference>
<gene>
    <name evidence="3" type="ORF">FHS31_000954</name>
</gene>
<dbReference type="Gene3D" id="3.40.50.2300">
    <property type="match status" value="1"/>
</dbReference>
<comment type="caution">
    <text evidence="3">The sequence shown here is derived from an EMBL/GenBank/DDBJ whole genome shotgun (WGS) entry which is preliminary data.</text>
</comment>
<feature type="domain" description="Response regulatory" evidence="2">
    <location>
        <begin position="1"/>
        <end position="102"/>
    </location>
</feature>
<dbReference type="EMBL" id="JAAOZC010000002">
    <property type="protein sequence ID" value="NIJ07358.1"/>
    <property type="molecule type" value="Genomic_DNA"/>
</dbReference>
<dbReference type="InterPro" id="IPR011006">
    <property type="entry name" value="CheY-like_superfamily"/>
</dbReference>
<evidence type="ECO:0000259" key="2">
    <source>
        <dbReference type="PROSITE" id="PS50110"/>
    </source>
</evidence>
<protein>
    <submittedName>
        <fullName evidence="3">DNA-binding NtrC family response regulator</fullName>
    </submittedName>
</protein>
<dbReference type="Pfam" id="PF00072">
    <property type="entry name" value="Response_reg"/>
    <property type="match status" value="1"/>
</dbReference>
<sequence>MLAIDFIEEAGFDTIETESADAAVRILEARTDIRIVFTDIDMPGSLDGMKLAACVHDRWPPIEIILTSGHNFPSAETLPERALFFPKPYDTAKVIEAMEAFIA</sequence>
<dbReference type="Proteomes" id="UP000727456">
    <property type="component" value="Unassembled WGS sequence"/>
</dbReference>
<keyword evidence="3" id="KW-0238">DNA-binding</keyword>
<keyword evidence="1" id="KW-0597">Phosphoprotein</keyword>
<name>A0ABX0TP97_9SPHN</name>
<evidence type="ECO:0000313" key="3">
    <source>
        <dbReference type="EMBL" id="NIJ07358.1"/>
    </source>
</evidence>